<feature type="signal peptide" evidence="2">
    <location>
        <begin position="1"/>
        <end position="19"/>
    </location>
</feature>
<dbReference type="InterPro" id="IPR011250">
    <property type="entry name" value="OMP/PagP_B-barrel"/>
</dbReference>
<dbReference type="Pfam" id="PF13505">
    <property type="entry name" value="OMP_b-brl"/>
    <property type="match status" value="1"/>
</dbReference>
<accession>V6SET6</accession>
<dbReference type="OrthoDB" id="945117at2"/>
<evidence type="ECO:0000259" key="3">
    <source>
        <dbReference type="Pfam" id="PF13505"/>
    </source>
</evidence>
<dbReference type="SUPFAM" id="SSF56925">
    <property type="entry name" value="OMPA-like"/>
    <property type="match status" value="1"/>
</dbReference>
<dbReference type="PATRIC" id="fig|1107311.3.peg.1676"/>
<dbReference type="InterPro" id="IPR027385">
    <property type="entry name" value="Beta-barrel_OMP"/>
</dbReference>
<feature type="chain" id="PRO_5004750780" description="Outer membrane protein beta-barrel domain-containing protein" evidence="2">
    <location>
        <begin position="20"/>
        <end position="212"/>
    </location>
</feature>
<dbReference type="EMBL" id="JRLZ01000017">
    <property type="protein sequence ID" value="KGO93947.1"/>
    <property type="molecule type" value="Genomic_DNA"/>
</dbReference>
<sequence>MKKIILSIAAVFAFGFANAQEETKSEGGYGFTKGDMYIEGSIKVRTDDDSSLFSFNPKFGYMIQDQIAVGADLDLGSSSQDRVGALDPNVKNTNWGIGAFARYNVLELNDKRFVAYGEVGAGYSYRKTEFNFIDPIPGGDHEDNTSAFKANLDLGVNYFITKQLAAVFIVSNVISYNNEDPTDPGEEDVFKMDINLFNNPFAQAQFGLLYKF</sequence>
<evidence type="ECO:0000313" key="5">
    <source>
        <dbReference type="Proteomes" id="UP000030149"/>
    </source>
</evidence>
<dbReference type="eggNOG" id="COG3047">
    <property type="taxonomic scope" value="Bacteria"/>
</dbReference>
<dbReference type="RefSeq" id="WP_023573699.1">
    <property type="nucleotide sequence ID" value="NZ_AVCS01000010.1"/>
</dbReference>
<evidence type="ECO:0000313" key="4">
    <source>
        <dbReference type="EMBL" id="KGO93947.1"/>
    </source>
</evidence>
<comment type="caution">
    <text evidence="4">The sequence shown here is derived from an EMBL/GenBank/DDBJ whole genome shotgun (WGS) entry which is preliminary data.</text>
</comment>
<dbReference type="AlphaFoldDB" id="V6SET6"/>
<name>V6SET6_9FLAO</name>
<reference evidence="4 5" key="2">
    <citation type="journal article" date="2015" name="Stand. Genomic Sci.">
        <title>High quality draft genomic sequence of Flavobacterium enshiense DK69(T) and comparison among Flavobacterium genomes.</title>
        <authorList>
            <person name="Zeng Z."/>
            <person name="Chen C."/>
            <person name="Du H."/>
            <person name="Wang G."/>
            <person name="Li M."/>
        </authorList>
    </citation>
    <scope>NUCLEOTIDE SEQUENCE [LARGE SCALE GENOMIC DNA]</scope>
    <source>
        <strain evidence="4 5">DK69</strain>
    </source>
</reference>
<dbReference type="STRING" id="1107311.Q767_13440"/>
<keyword evidence="1 2" id="KW-0732">Signal</keyword>
<protein>
    <recommendedName>
        <fullName evidence="3">Outer membrane protein beta-barrel domain-containing protein</fullName>
    </recommendedName>
</protein>
<dbReference type="Gene3D" id="2.40.160.20">
    <property type="match status" value="1"/>
</dbReference>
<feature type="domain" description="Outer membrane protein beta-barrel" evidence="3">
    <location>
        <begin position="8"/>
        <end position="170"/>
    </location>
</feature>
<keyword evidence="5" id="KW-1185">Reference proteome</keyword>
<proteinExistence type="predicted"/>
<evidence type="ECO:0000256" key="1">
    <source>
        <dbReference type="ARBA" id="ARBA00022729"/>
    </source>
</evidence>
<dbReference type="Proteomes" id="UP000030149">
    <property type="component" value="Unassembled WGS sequence"/>
</dbReference>
<evidence type="ECO:0000256" key="2">
    <source>
        <dbReference type="SAM" id="SignalP"/>
    </source>
</evidence>
<reference evidence="5" key="1">
    <citation type="submission" date="2013-09" db="EMBL/GenBank/DDBJ databases">
        <authorList>
            <person name="Zeng Z."/>
            <person name="Chen C."/>
        </authorList>
    </citation>
    <scope>NUCLEOTIDE SEQUENCE [LARGE SCALE GENOMIC DNA]</scope>
    <source>
        <strain evidence="5">DK69</strain>
    </source>
</reference>
<gene>
    <name evidence="4" type="ORF">Q767_13440</name>
</gene>
<organism evidence="4 5">
    <name type="scientific">Flavobacterium enshiense DK69</name>
    <dbReference type="NCBI Taxonomy" id="1107311"/>
    <lineage>
        <taxon>Bacteria</taxon>
        <taxon>Pseudomonadati</taxon>
        <taxon>Bacteroidota</taxon>
        <taxon>Flavobacteriia</taxon>
        <taxon>Flavobacteriales</taxon>
        <taxon>Flavobacteriaceae</taxon>
        <taxon>Flavobacterium</taxon>
    </lineage>
</organism>